<keyword evidence="2" id="KW-0677">Repeat</keyword>
<dbReference type="InterPro" id="IPR046960">
    <property type="entry name" value="PPR_At4g14850-like_plant"/>
</dbReference>
<name>A0A9P0ZQT6_CUSEU</name>
<dbReference type="Gene3D" id="1.25.40.10">
    <property type="entry name" value="Tetratricopeptide repeat domain"/>
    <property type="match status" value="2"/>
</dbReference>
<dbReference type="FunFam" id="1.25.40.10:FF:000242">
    <property type="entry name" value="Pentatricopeptide repeat-containing protein"/>
    <property type="match status" value="1"/>
</dbReference>
<dbReference type="GO" id="GO:0008270">
    <property type="term" value="F:zinc ion binding"/>
    <property type="evidence" value="ECO:0007669"/>
    <property type="project" value="InterPro"/>
</dbReference>
<reference evidence="5" key="1">
    <citation type="submission" date="2022-07" db="EMBL/GenBank/DDBJ databases">
        <authorList>
            <person name="Macas J."/>
            <person name="Novak P."/>
            <person name="Neumann P."/>
        </authorList>
    </citation>
    <scope>NUCLEOTIDE SEQUENCE</scope>
</reference>
<feature type="domain" description="DYW" evidence="4">
    <location>
        <begin position="461"/>
        <end position="553"/>
    </location>
</feature>
<dbReference type="Proteomes" id="UP001152484">
    <property type="component" value="Unassembled WGS sequence"/>
</dbReference>
<dbReference type="AlphaFoldDB" id="A0A9P0ZQT6"/>
<evidence type="ECO:0000313" key="5">
    <source>
        <dbReference type="EMBL" id="CAH9108898.1"/>
    </source>
</evidence>
<dbReference type="Pfam" id="PF13041">
    <property type="entry name" value="PPR_2"/>
    <property type="match status" value="2"/>
</dbReference>
<feature type="repeat" description="PPR" evidence="3">
    <location>
        <begin position="146"/>
        <end position="180"/>
    </location>
</feature>
<evidence type="ECO:0000256" key="3">
    <source>
        <dbReference type="PROSITE-ProRule" id="PRU00708"/>
    </source>
</evidence>
<proteinExistence type="inferred from homology"/>
<comment type="similarity">
    <text evidence="1">Belongs to the PPR family. PCMP-H subfamily.</text>
</comment>
<dbReference type="InterPro" id="IPR002885">
    <property type="entry name" value="PPR_rpt"/>
</dbReference>
<dbReference type="SUPFAM" id="SSF48452">
    <property type="entry name" value="TPR-like"/>
    <property type="match status" value="1"/>
</dbReference>
<evidence type="ECO:0000259" key="4">
    <source>
        <dbReference type="Pfam" id="PF14432"/>
    </source>
</evidence>
<sequence length="553" mass="62117">MVAVKIAANQRGRLTSSPFRFIHSAKFTSPASHSTLSSKEYHGSKADYRLLLCSLEACKNPPNLRITTTTHCKMIKSSYAMNPSLLRLLIIAYLSCNYLDPARELVNEILEWDFDVVSGNLMIVSFMKVKEVDAAKSIFTKMPSRDVVTWNSMIGGYVKNRLYNEALSVFKKMLISDKEPDPYTFASIMTACARLGDISNAKYVHNLMIESNIKLNYILSSALIDMYSKCGTIETAREIFSRVDRGNICVWNAMINGLATHGLASEAVKVFSEIGTKGGVCPDSITFIALLTAFSHSGLVEEGKRHFYLMKEEPFSVQPQLAHYGVMVDILVRAGLLSEAYSMIKEMPMKPDVVIWRTFLSGCRIHKNSELGEVAAAQISHLSSGDYVLMSNIYCSVNKWDSAEELRLAMKQKGVRKKRGRSWVEIGGIIHVFKAGDRSHPESSAIYKSLDVLIKLTKMKGFRHETELVLMDISEEEKEENLDLHSEKLALVYGILKAGAGDCIRVTKNLRTCPDCHSWIKVVSKVLNRVIVVRDRVRFHHFEGGFCTCADFW</sequence>
<gene>
    <name evidence="5" type="ORF">CEURO_LOCUS18264</name>
</gene>
<comment type="caution">
    <text evidence="5">The sequence shown here is derived from an EMBL/GenBank/DDBJ whole genome shotgun (WGS) entry which is preliminary data.</text>
</comment>
<dbReference type="GO" id="GO:0009451">
    <property type="term" value="P:RNA modification"/>
    <property type="evidence" value="ECO:0007669"/>
    <property type="project" value="InterPro"/>
</dbReference>
<protein>
    <recommendedName>
        <fullName evidence="4">DYW domain-containing protein</fullName>
    </recommendedName>
</protein>
<dbReference type="Pfam" id="PF20431">
    <property type="entry name" value="E_motif"/>
    <property type="match status" value="1"/>
</dbReference>
<feature type="repeat" description="PPR" evidence="3">
    <location>
        <begin position="247"/>
        <end position="281"/>
    </location>
</feature>
<accession>A0A9P0ZQT6</accession>
<dbReference type="InterPro" id="IPR032867">
    <property type="entry name" value="DYW_dom"/>
</dbReference>
<dbReference type="InterPro" id="IPR011990">
    <property type="entry name" value="TPR-like_helical_dom_sf"/>
</dbReference>
<dbReference type="PANTHER" id="PTHR47926:SF360">
    <property type="entry name" value="PENTATRICOPEPTIDE REPEAT-CONTAINING PROTEIN"/>
    <property type="match status" value="1"/>
</dbReference>
<dbReference type="Pfam" id="PF01535">
    <property type="entry name" value="PPR"/>
    <property type="match status" value="2"/>
</dbReference>
<feature type="repeat" description="PPR" evidence="3">
    <location>
        <begin position="181"/>
        <end position="215"/>
    </location>
</feature>
<evidence type="ECO:0000256" key="2">
    <source>
        <dbReference type="ARBA" id="ARBA00022737"/>
    </source>
</evidence>
<dbReference type="PROSITE" id="PS51375">
    <property type="entry name" value="PPR"/>
    <property type="match status" value="3"/>
</dbReference>
<dbReference type="Pfam" id="PF14432">
    <property type="entry name" value="DYW_deaminase"/>
    <property type="match status" value="1"/>
</dbReference>
<organism evidence="5 6">
    <name type="scientific">Cuscuta europaea</name>
    <name type="common">European dodder</name>
    <dbReference type="NCBI Taxonomy" id="41803"/>
    <lineage>
        <taxon>Eukaryota</taxon>
        <taxon>Viridiplantae</taxon>
        <taxon>Streptophyta</taxon>
        <taxon>Embryophyta</taxon>
        <taxon>Tracheophyta</taxon>
        <taxon>Spermatophyta</taxon>
        <taxon>Magnoliopsida</taxon>
        <taxon>eudicotyledons</taxon>
        <taxon>Gunneridae</taxon>
        <taxon>Pentapetalae</taxon>
        <taxon>asterids</taxon>
        <taxon>lamiids</taxon>
        <taxon>Solanales</taxon>
        <taxon>Convolvulaceae</taxon>
        <taxon>Cuscuteae</taxon>
        <taxon>Cuscuta</taxon>
        <taxon>Cuscuta subgen. Cuscuta</taxon>
    </lineage>
</organism>
<evidence type="ECO:0000256" key="1">
    <source>
        <dbReference type="ARBA" id="ARBA00006643"/>
    </source>
</evidence>
<dbReference type="EMBL" id="CAMAPE010000052">
    <property type="protein sequence ID" value="CAH9108898.1"/>
    <property type="molecule type" value="Genomic_DNA"/>
</dbReference>
<keyword evidence="6" id="KW-1185">Reference proteome</keyword>
<dbReference type="GO" id="GO:0003723">
    <property type="term" value="F:RNA binding"/>
    <property type="evidence" value="ECO:0007669"/>
    <property type="project" value="InterPro"/>
</dbReference>
<dbReference type="OrthoDB" id="185373at2759"/>
<dbReference type="InterPro" id="IPR046848">
    <property type="entry name" value="E_motif"/>
</dbReference>
<dbReference type="PANTHER" id="PTHR47926">
    <property type="entry name" value="PENTATRICOPEPTIDE REPEAT-CONTAINING PROTEIN"/>
    <property type="match status" value="1"/>
</dbReference>
<evidence type="ECO:0000313" key="6">
    <source>
        <dbReference type="Proteomes" id="UP001152484"/>
    </source>
</evidence>
<dbReference type="NCBIfam" id="TIGR00756">
    <property type="entry name" value="PPR"/>
    <property type="match status" value="3"/>
</dbReference>